<sequence>MRRFYQPVDLRSRQEMTQYLTTHFRYPTLNSWNRSTSYACNLKITHLGLSPEVVDKLFDMIQTQEFFDAMDECKWEFAAKHNYLWQAAMNGRSGGYLVLYQGEKRPSGYKSYCTNCGQGNYQLAADGNCTCGVCGRPTRVNFSQTHMQVITYPGRGTDDGEDFEDWSMHALRERVKLVQELDQLADRMVELALRLTREAQVIEEEYFLPQTRKVLVTTL</sequence>
<protein>
    <submittedName>
        <fullName evidence="1">Uncharacterized protein</fullName>
    </submittedName>
</protein>
<organism evidence="1 2">
    <name type="scientific">Brotocaccenecus cirricatena</name>
    <dbReference type="NCBI Taxonomy" id="3064195"/>
    <lineage>
        <taxon>Bacteria</taxon>
        <taxon>Bacillati</taxon>
        <taxon>Bacillota</taxon>
        <taxon>Clostridia</taxon>
        <taxon>Eubacteriales</taxon>
        <taxon>Oscillospiraceae</taxon>
        <taxon>Brotocaccenecus</taxon>
    </lineage>
</organism>
<dbReference type="AlphaFoldDB" id="A0AAE3DDB6"/>
<keyword evidence="2" id="KW-1185">Reference proteome</keyword>
<dbReference type="EMBL" id="JAJEPW010000002">
    <property type="protein sequence ID" value="MCC2128225.1"/>
    <property type="molecule type" value="Genomic_DNA"/>
</dbReference>
<comment type="caution">
    <text evidence="1">The sequence shown here is derived from an EMBL/GenBank/DDBJ whole genome shotgun (WGS) entry which is preliminary data.</text>
</comment>
<evidence type="ECO:0000313" key="1">
    <source>
        <dbReference type="EMBL" id="MCC2128225.1"/>
    </source>
</evidence>
<accession>A0AAE3DDB6</accession>
<dbReference type="Proteomes" id="UP001199319">
    <property type="component" value="Unassembled WGS sequence"/>
</dbReference>
<reference evidence="1" key="1">
    <citation type="submission" date="2021-10" db="EMBL/GenBank/DDBJ databases">
        <title>Anaerobic single-cell dispensing facilitates the cultivation of human gut bacteria.</title>
        <authorList>
            <person name="Afrizal A."/>
        </authorList>
    </citation>
    <scope>NUCLEOTIDE SEQUENCE</scope>
    <source>
        <strain evidence="1">CLA-AA-H272</strain>
    </source>
</reference>
<proteinExistence type="predicted"/>
<name>A0AAE3DDB6_9FIRM</name>
<dbReference type="RefSeq" id="WP_349048817.1">
    <property type="nucleotide sequence ID" value="NZ_JBBNJF010000262.1"/>
</dbReference>
<evidence type="ECO:0000313" key="2">
    <source>
        <dbReference type="Proteomes" id="UP001199319"/>
    </source>
</evidence>
<gene>
    <name evidence="1" type="ORF">LKD37_01605</name>
</gene>